<dbReference type="EMBL" id="KB638741">
    <property type="protein sequence ID" value="EMS11396.1"/>
    <property type="molecule type" value="Genomic_DNA"/>
</dbReference>
<dbReference type="Proteomes" id="UP000030780">
    <property type="component" value="Unassembled WGS sequence"/>
</dbReference>
<organism evidence="1 2">
    <name type="scientific">Entamoeba histolytica HM-3:IMSS</name>
    <dbReference type="NCBI Taxonomy" id="885315"/>
    <lineage>
        <taxon>Eukaryota</taxon>
        <taxon>Amoebozoa</taxon>
        <taxon>Evosea</taxon>
        <taxon>Archamoebae</taxon>
        <taxon>Mastigamoebida</taxon>
        <taxon>Entamoebidae</taxon>
        <taxon>Entamoeba</taxon>
    </lineage>
</organism>
<protein>
    <submittedName>
        <fullName evidence="1">Uncharacterized protein</fullName>
    </submittedName>
</protein>
<evidence type="ECO:0000313" key="2">
    <source>
        <dbReference type="Proteomes" id="UP000030780"/>
    </source>
</evidence>
<reference evidence="1 2" key="1">
    <citation type="submission" date="2013-01" db="EMBL/GenBank/DDBJ databases">
        <authorList>
            <person name="Inman J."/>
            <person name="Zafar N."/>
            <person name="Lorenzi H."/>
            <person name="Caler E."/>
        </authorList>
    </citation>
    <scope>NUCLEOTIDE SEQUENCE [LARGE SCALE GENOMIC DNA]</scope>
    <source>
        <strain evidence="1 2">HM-3:IMSS</strain>
    </source>
</reference>
<sequence>MLLQISYNKRSTSKS</sequence>
<accession>M7W0D0</accession>
<dbReference type="VEuPathDB" id="AmoebaDB:KM1_110840"/>
<name>M7W0D0_ENTHI</name>
<proteinExistence type="predicted"/>
<gene>
    <name evidence="1" type="ORF">KM1_110840</name>
</gene>
<evidence type="ECO:0000313" key="1">
    <source>
        <dbReference type="EMBL" id="EMS11396.1"/>
    </source>
</evidence>